<evidence type="ECO:0000256" key="5">
    <source>
        <dbReference type="PIRSR" id="PIRSR601382-1"/>
    </source>
</evidence>
<feature type="region of interest" description="Disordered" evidence="8">
    <location>
        <begin position="841"/>
        <end position="893"/>
    </location>
</feature>
<keyword evidence="6" id="KW-0479">Metal-binding</keyword>
<dbReference type="InterPro" id="IPR001382">
    <property type="entry name" value="Glyco_hydro_47"/>
</dbReference>
<dbReference type="InterPro" id="IPR044674">
    <property type="entry name" value="EDEM1/2/3"/>
</dbReference>
<dbReference type="Proteomes" id="UP000664169">
    <property type="component" value="Unassembled WGS sequence"/>
</dbReference>
<comment type="similarity">
    <text evidence="2 7">Belongs to the glycosyl hydrolase 47 family.</text>
</comment>
<keyword evidence="3" id="KW-0256">Endoplasmic reticulum</keyword>
<feature type="active site" evidence="5">
    <location>
        <position position="465"/>
    </location>
</feature>
<dbReference type="GO" id="GO:0004571">
    <property type="term" value="F:mannosyl-oligosaccharide 1,2-alpha-mannosidase activity"/>
    <property type="evidence" value="ECO:0007669"/>
    <property type="project" value="InterPro"/>
</dbReference>
<evidence type="ECO:0000256" key="4">
    <source>
        <dbReference type="ARBA" id="ARBA00023180"/>
    </source>
</evidence>
<keyword evidence="4" id="KW-0325">Glycoprotein</keyword>
<dbReference type="GO" id="GO:1904380">
    <property type="term" value="P:endoplasmic reticulum mannose trimming"/>
    <property type="evidence" value="ECO:0007669"/>
    <property type="project" value="InterPro"/>
</dbReference>
<dbReference type="Gene3D" id="1.50.10.10">
    <property type="match status" value="1"/>
</dbReference>
<dbReference type="GO" id="GO:0005975">
    <property type="term" value="P:carbohydrate metabolic process"/>
    <property type="evidence" value="ECO:0007669"/>
    <property type="project" value="InterPro"/>
</dbReference>
<dbReference type="InterPro" id="IPR012341">
    <property type="entry name" value="6hp_glycosidase-like_sf"/>
</dbReference>
<dbReference type="PANTHER" id="PTHR45679">
    <property type="entry name" value="ER DEGRADATION-ENHANCING ALPHA-MANNOSIDASE-LIKE PROTEIN 2"/>
    <property type="match status" value="1"/>
</dbReference>
<keyword evidence="10" id="KW-1185">Reference proteome</keyword>
<comment type="cofactor">
    <cofactor evidence="6">
        <name>Ca(2+)</name>
        <dbReference type="ChEBI" id="CHEBI:29108"/>
    </cofactor>
</comment>
<evidence type="ECO:0000256" key="3">
    <source>
        <dbReference type="ARBA" id="ARBA00022824"/>
    </source>
</evidence>
<dbReference type="PRINTS" id="PR00747">
    <property type="entry name" value="GLYHDRLASE47"/>
</dbReference>
<name>A0A8H3I9F6_9LECA</name>
<feature type="compositionally biased region" description="Low complexity" evidence="8">
    <location>
        <begin position="844"/>
        <end position="859"/>
    </location>
</feature>
<evidence type="ECO:0000256" key="7">
    <source>
        <dbReference type="RuleBase" id="RU361193"/>
    </source>
</evidence>
<proteinExistence type="inferred from homology"/>
<evidence type="ECO:0000313" key="9">
    <source>
        <dbReference type="EMBL" id="CAF9919807.1"/>
    </source>
</evidence>
<dbReference type="GO" id="GO:0016020">
    <property type="term" value="C:membrane"/>
    <property type="evidence" value="ECO:0007669"/>
    <property type="project" value="InterPro"/>
</dbReference>
<reference evidence="9" key="1">
    <citation type="submission" date="2021-03" db="EMBL/GenBank/DDBJ databases">
        <authorList>
            <person name="Tagirdzhanova G."/>
        </authorList>
    </citation>
    <scope>NUCLEOTIDE SEQUENCE</scope>
</reference>
<organism evidence="9 10">
    <name type="scientific">Gomphillus americanus</name>
    <dbReference type="NCBI Taxonomy" id="1940652"/>
    <lineage>
        <taxon>Eukaryota</taxon>
        <taxon>Fungi</taxon>
        <taxon>Dikarya</taxon>
        <taxon>Ascomycota</taxon>
        <taxon>Pezizomycotina</taxon>
        <taxon>Lecanoromycetes</taxon>
        <taxon>OSLEUM clade</taxon>
        <taxon>Ostropomycetidae</taxon>
        <taxon>Ostropales</taxon>
        <taxon>Graphidaceae</taxon>
        <taxon>Gomphilloideae</taxon>
        <taxon>Gomphillus</taxon>
    </lineage>
</organism>
<evidence type="ECO:0000256" key="6">
    <source>
        <dbReference type="PIRSR" id="PIRSR601382-2"/>
    </source>
</evidence>
<evidence type="ECO:0000256" key="2">
    <source>
        <dbReference type="ARBA" id="ARBA00007658"/>
    </source>
</evidence>
<evidence type="ECO:0000313" key="10">
    <source>
        <dbReference type="Proteomes" id="UP000664169"/>
    </source>
</evidence>
<sequence length="1041" mass="114804">MSNAQRDALRVENDQLFYHGFESYLKYAFPEDELRPLNCSPLTRDRANPGRFELNDPLGNYSLTLVDTLSTLAVLASSGAEHERNKALLHFQNGVIALVGLYGDGSEGASGQGSKSRGFDLDSKVSVFETVIRGVGGLLSAHLFAMGDLPIKGYYPLEHLVTLRSEQQGVRWSSNFVYDGQLLRLANDLASRLLPAFSTSSGIPYPRVNLRYGISFYTNSCGQSGELCQLDEGQQCPVLIPLDAEVTRTCTAGAGTLMLEFIVLSRLTGNYAFENAAKRAFWSVWEKRTNIDLVGSDIDAETGQWLSVYTGLGAGVDSFYEYAFKAYVLLSGSEEPPETGFTDPALSAFYPPPLRSKHHQPESFLRVWQKSRKAINRHLRRDKTYGYPHFIQGDPFNGATRAIWMDALSAFYPGLLTLAGHVEEAIENHVLFTALWSRYSALPERWSVVSGDVEHGLGWWLGRPEFIESNFYLFRATKDPWYLHVGEMTLKDIKRLCWVPCGLSGIQDVRTLERNNRMESFFLGETAKYLHLLFTTDHPLNQMDSSFVFSTEGHPLIIPQAYRNIDGFGRAERRRKVATQQCPVAKLALPLSVSNVAARPDLFHAANLVRLPLQQKVAIEQPTAKSVTTLVLEEPPANHTFFPWTLPKTLIPENGTSALQSHRPTFDITFPTTSNVNLPNGMLSRLGQGVFIGSLSGIRIGMIQDMPFTDGKKDSQDLFRIHSINHMPLGRDEKVMIGRDTIAAVVKAADPLFTRAEDPVIFDLAIDLVLPAESSIQPINSEQTIAQASSKLFEAANIFRFDTDLGSAPDLIKDSLTHDSTPQDSAMQNVMRYLARINRETIPSSPSKPSEAKSSQESQVSRHFTPAITAQGAGAAPLPPIPDSKSADITGKPPDNLPWTTIYTGGTGCGPVPAEIPRTHQVIVLARGGCSFSEKLSNIPSFVPSESSLQIVIIVSFAPEDSVDDAKLTQLDGKNLIRPLLDEAQVTKSGIVRRIEIPLVMIGGGERVWSDVVARRWKGVGVRRRVSVESGGTRIGNLVVL</sequence>
<comment type="caution">
    <text evidence="9">The sequence shown here is derived from an EMBL/GenBank/DDBJ whole genome shotgun (WGS) entry which is preliminary data.</text>
</comment>
<keyword evidence="7" id="KW-0378">Hydrolase</keyword>
<feature type="binding site" evidence="6">
    <location>
        <position position="551"/>
    </location>
    <ligand>
        <name>Ca(2+)</name>
        <dbReference type="ChEBI" id="CHEBI:29108"/>
    </ligand>
</feature>
<dbReference type="GO" id="GO:0005509">
    <property type="term" value="F:calcium ion binding"/>
    <property type="evidence" value="ECO:0007669"/>
    <property type="project" value="InterPro"/>
</dbReference>
<feature type="active site" description="Proton donor" evidence="5">
    <location>
        <position position="129"/>
    </location>
</feature>
<dbReference type="EC" id="3.2.1.-" evidence="7"/>
<keyword evidence="6" id="KW-0106">Calcium</keyword>
<dbReference type="OrthoDB" id="8118055at2759"/>
<dbReference type="SUPFAM" id="SSF48225">
    <property type="entry name" value="Seven-hairpin glycosidases"/>
    <property type="match status" value="1"/>
</dbReference>
<keyword evidence="7" id="KW-0326">Glycosidase</keyword>
<evidence type="ECO:0000256" key="1">
    <source>
        <dbReference type="ARBA" id="ARBA00004240"/>
    </source>
</evidence>
<dbReference type="EMBL" id="CAJPDQ010000015">
    <property type="protein sequence ID" value="CAF9919807.1"/>
    <property type="molecule type" value="Genomic_DNA"/>
</dbReference>
<dbReference type="PANTHER" id="PTHR45679:SF5">
    <property type="entry name" value="ER DEGRADATION-ENHANCING ALPHA-MANNOSIDASE-LIKE PROTEIN 1"/>
    <property type="match status" value="1"/>
</dbReference>
<feature type="active site" description="Proton donor" evidence="5">
    <location>
        <position position="444"/>
    </location>
</feature>
<dbReference type="GO" id="GO:0036503">
    <property type="term" value="P:ERAD pathway"/>
    <property type="evidence" value="ECO:0007669"/>
    <property type="project" value="UniProtKB-ARBA"/>
</dbReference>
<evidence type="ECO:0000256" key="8">
    <source>
        <dbReference type="SAM" id="MobiDB-lite"/>
    </source>
</evidence>
<dbReference type="UniPathway" id="UPA00378"/>
<gene>
    <name evidence="9" type="ORF">GOMPHAMPRED_001875</name>
</gene>
<dbReference type="InterPro" id="IPR036026">
    <property type="entry name" value="Seven-hairpin_glycosidases"/>
</dbReference>
<comment type="subcellular location">
    <subcellularLocation>
        <location evidence="1">Endoplasmic reticulum</location>
    </subcellularLocation>
</comment>
<dbReference type="Pfam" id="PF01532">
    <property type="entry name" value="Glyco_hydro_47"/>
    <property type="match status" value="1"/>
</dbReference>
<dbReference type="GO" id="GO:0044322">
    <property type="term" value="C:endoplasmic reticulum quality control compartment"/>
    <property type="evidence" value="ECO:0007669"/>
    <property type="project" value="GOC"/>
</dbReference>
<feature type="active site" evidence="5">
    <location>
        <position position="317"/>
    </location>
</feature>
<accession>A0A8H3I9F6</accession>
<dbReference type="AlphaFoldDB" id="A0A8H3I9F6"/>
<protein>
    <recommendedName>
        <fullName evidence="7">alpha-1,2-Mannosidase</fullName>
        <ecNumber evidence="7">3.2.1.-</ecNumber>
    </recommendedName>
</protein>